<dbReference type="InterPro" id="IPR011006">
    <property type="entry name" value="CheY-like_superfamily"/>
</dbReference>
<dbReference type="InterPro" id="IPR051315">
    <property type="entry name" value="Bact_Chemotaxis_CheA"/>
</dbReference>
<dbReference type="SUPFAM" id="SSF50341">
    <property type="entry name" value="CheW-like"/>
    <property type="match status" value="1"/>
</dbReference>
<feature type="domain" description="HPt" evidence="15">
    <location>
        <begin position="660"/>
        <end position="764"/>
    </location>
</feature>
<dbReference type="InterPro" id="IPR036641">
    <property type="entry name" value="HPT_dom_sf"/>
</dbReference>
<dbReference type="SMART" id="SM00387">
    <property type="entry name" value="HATPase_c"/>
    <property type="match status" value="1"/>
</dbReference>
<evidence type="ECO:0000256" key="7">
    <source>
        <dbReference type="ARBA" id="ARBA00023012"/>
    </source>
</evidence>
<dbReference type="InterPro" id="IPR003594">
    <property type="entry name" value="HATPase_dom"/>
</dbReference>
<keyword evidence="11" id="KW-0175">Coiled coil</keyword>
<feature type="domain" description="Response regulatory" evidence="14">
    <location>
        <begin position="1630"/>
        <end position="1746"/>
    </location>
</feature>
<name>A0A060NR14_9BURK</name>
<evidence type="ECO:0000259" key="13">
    <source>
        <dbReference type="PROSITE" id="PS50109"/>
    </source>
</evidence>
<dbReference type="Pfam" id="PF00072">
    <property type="entry name" value="Response_reg"/>
    <property type="match status" value="1"/>
</dbReference>
<dbReference type="CDD" id="cd00156">
    <property type="entry name" value="REC"/>
    <property type="match status" value="1"/>
</dbReference>
<evidence type="ECO:0000256" key="3">
    <source>
        <dbReference type="ARBA" id="ARBA00021495"/>
    </source>
</evidence>
<dbReference type="SUPFAM" id="SSF55874">
    <property type="entry name" value="ATPase domain of HSP90 chaperone/DNA topoisomerase II/histidine kinase"/>
    <property type="match status" value="1"/>
</dbReference>
<keyword evidence="5" id="KW-0808">Transferase</keyword>
<dbReference type="PANTHER" id="PTHR43395">
    <property type="entry name" value="SENSOR HISTIDINE KINASE CHEA"/>
    <property type="match status" value="1"/>
</dbReference>
<dbReference type="PROSITE" id="PS50109">
    <property type="entry name" value="HIS_KIN"/>
    <property type="match status" value="1"/>
</dbReference>
<dbReference type="Proteomes" id="UP000066014">
    <property type="component" value="Chromosome"/>
</dbReference>
<feature type="region of interest" description="Disordered" evidence="12">
    <location>
        <begin position="953"/>
        <end position="977"/>
    </location>
</feature>
<feature type="modified residue" description="4-aspartylphosphate" evidence="10">
    <location>
        <position position="1679"/>
    </location>
</feature>
<accession>A0A060NR14</accession>
<evidence type="ECO:0000256" key="6">
    <source>
        <dbReference type="ARBA" id="ARBA00022777"/>
    </source>
</evidence>
<dbReference type="Pfam" id="PF01627">
    <property type="entry name" value="Hpt"/>
    <property type="match status" value="3"/>
</dbReference>
<feature type="domain" description="HPt" evidence="15">
    <location>
        <begin position="993"/>
        <end position="1097"/>
    </location>
</feature>
<evidence type="ECO:0000256" key="4">
    <source>
        <dbReference type="ARBA" id="ARBA00022553"/>
    </source>
</evidence>
<dbReference type="KEGG" id="cbab:SMCB_1572"/>
<dbReference type="InterPro" id="IPR002545">
    <property type="entry name" value="CheW-lke_dom"/>
</dbReference>
<dbReference type="InterPro" id="IPR001789">
    <property type="entry name" value="Sig_transdc_resp-reg_receiver"/>
</dbReference>
<evidence type="ECO:0000256" key="5">
    <source>
        <dbReference type="ARBA" id="ARBA00022679"/>
    </source>
</evidence>
<evidence type="ECO:0000256" key="10">
    <source>
        <dbReference type="PROSITE-ProRule" id="PRU00169"/>
    </source>
</evidence>
<dbReference type="Pfam" id="PF01584">
    <property type="entry name" value="CheW"/>
    <property type="match status" value="1"/>
</dbReference>
<sequence>MQTNPHSALEAGLQPFAASEAVSMGPLGWVYEELRQCLQEADATLLRFVSDNVAARSGDLAEIDASELRLLSQRLHQAVGALELVELAAAAQTLRALEAAVGKLIAKPALATEAAAAAVSAGCRVLLDFLWRELRQRPVSPQALYPTYLAWQQLAGAARIHPADLWPCEPRMVPLPAGPALTPEPALRTRLERHVLAVVKSRDAAAAAALVPLTAGLARGASVPEAAQYWLAAAACFEALAEGCLPDTLYVKRAVTGVLTQYNALAQGRFEPWARHTHDLLYLVAHLPAAAIRIGSLHVQAIRQTYGWQPPDLLGQSESNLGQDDSLRLAQAQSALHAAQRAWERRSAGEGGDQFGAAMQRLGGSLDALWQGLPQSAVPDSTLQPSADAVAPSSDPSRATSWGRVCTDLVQGLSHDPAAWPPGLALEVSSTLLCLGAELDDFDAHPQIDSADSRSTERVDANAAYQRQQDLLQRLHACAHGLPLPPAPSWMSERYRNFSERQSQAALYGQMRSDLNELERALETWLQAKQSVPTAMPDEAIWPRFDALYKIAEWLDLKPVVSTLGAMRRWFAALETASASQRAELESAQWLADNFSALELLLEAMLQQTELASEAFAFDPATERLQALRPVASAATSAPQINAAVDAAGVTKADADSVSELSESDDLLEVFLDEAQALQEQITQSLAALQLQPDSAPNLLATRRAFHTLKGSARMVGQTQVGQLAWGVEQVLNTWLADRLPATPDLLQQCATALERIREALGLGSTQASDAASTVEFKRPELPAAPIAEASLPLQSPPDPERVPLLRDALQLPPVLDQPVKEVGPLRIELDLFNVFLAEADDWSRRLLQGLEQPELATVPPLFEWSHALAGGAATVGHEGLSQLARALEQALERLLPVAGGARLQQPVQAVLIEAAQQMRAILHQFAAGVLRNPQPETLAALAGLVPSSETRSESGALRVAGAAPGDRSGEVTSTPQSTVVPEAELAPAFLSDLVLDPAVFAVFDDEAQQLLPQLGAALRQWKARPQHGVARSELLRHLHTLKGSARLAGAMQLGERLHRLESRVLALPDVPESTALHALEPELEQVEADLAQLRRRSAQAKVKAQADVPVAHRPSHAVAEFAPELLQPSPVVSTLRVRADWLDRLVLHAADLSLSRTRIESDLLGVRRSFEDMATNVARLRSQLRELELQTESQRSPAVVQGSSPDPRFDPLELDRYTRSQELTRLMAEAINDVAVVQHQLQRAMQSAEGNLAAQTRQTRDLQRDLLRSRLVAFDSLGERLQRCVRLAAEDCGKTAELRLEHGELELERSVLERLVPVLEHLLRNAVVHGLETDVQRHLLRKPLPGRISIALQSHDKDLSITLSDDGAGLDSERIHQRAIALGLHPKAGQWSLEQAQRLVFAVGLSTADEVTQVAGRGIGLDAVRSEVRALGGRIDCLAPPAGGCAFRLWLPRSSSFSQVQMLRVGDFVFGVPSDLVLQVHQAQAPALTAAYVRGRWSSEAAGPIAFHWAGALLALSAESTDEASQQARQWQVVEFYSAGQRVAWHVDEVLEVQEVVLKPLGPPLVGLPGLAGATALASGAVCLIYNPVALTALCAEAARQWVREHRAGATSKTAATQATPVGPAAAPLVLVVDDSITVRRVTQRLLQREGYRVALASDGVQALQRLAVEQPAVMLCDIEMPRMDGFELLHRMRLDPRWADLPTIMITSRLAEKHRQHARTLGVEHYLGKPYSELELLAWVREACARSAQP</sequence>
<dbReference type="PRINTS" id="PR00344">
    <property type="entry name" value="BCTRLSENSOR"/>
</dbReference>
<keyword evidence="7" id="KW-0902">Two-component regulatory system</keyword>
<dbReference type="Gene3D" id="2.30.30.40">
    <property type="entry name" value="SH3 Domains"/>
    <property type="match status" value="1"/>
</dbReference>
<dbReference type="InterPro" id="IPR036890">
    <property type="entry name" value="HATPase_C_sf"/>
</dbReference>
<protein>
    <recommendedName>
        <fullName evidence="3">Chemotaxis protein CheA</fullName>
        <ecNumber evidence="2">2.7.13.3</ecNumber>
    </recommendedName>
</protein>
<feature type="modified residue" description="Phosphohistidine" evidence="9">
    <location>
        <position position="867"/>
    </location>
</feature>
<feature type="region of interest" description="Disordered" evidence="12">
    <location>
        <begin position="377"/>
        <end position="400"/>
    </location>
</feature>
<evidence type="ECO:0000256" key="12">
    <source>
        <dbReference type="SAM" id="MobiDB-lite"/>
    </source>
</evidence>
<evidence type="ECO:0000259" key="14">
    <source>
        <dbReference type="PROSITE" id="PS50110"/>
    </source>
</evidence>
<dbReference type="CDD" id="cd00088">
    <property type="entry name" value="HPT"/>
    <property type="match status" value="2"/>
</dbReference>
<dbReference type="GO" id="GO:0006935">
    <property type="term" value="P:chemotaxis"/>
    <property type="evidence" value="ECO:0007669"/>
    <property type="project" value="InterPro"/>
</dbReference>
<dbReference type="PROSITE" id="PS50110">
    <property type="entry name" value="RESPONSE_REGULATORY"/>
    <property type="match status" value="1"/>
</dbReference>
<keyword evidence="17" id="KW-1185">Reference proteome</keyword>
<keyword evidence="4 10" id="KW-0597">Phosphoprotein</keyword>
<evidence type="ECO:0000256" key="11">
    <source>
        <dbReference type="SAM" id="Coils"/>
    </source>
</evidence>
<dbReference type="SMART" id="SM00073">
    <property type="entry name" value="HPT"/>
    <property type="match status" value="2"/>
</dbReference>
<evidence type="ECO:0000313" key="17">
    <source>
        <dbReference type="Proteomes" id="UP000066014"/>
    </source>
</evidence>
<dbReference type="Gene3D" id="1.20.120.160">
    <property type="entry name" value="HPT domain"/>
    <property type="match status" value="3"/>
</dbReference>
<evidence type="ECO:0000313" key="16">
    <source>
        <dbReference type="EMBL" id="BAO83800.1"/>
    </source>
</evidence>
<dbReference type="SUPFAM" id="SSF47226">
    <property type="entry name" value="Histidine-containing phosphotransfer domain, HPT domain"/>
    <property type="match status" value="3"/>
</dbReference>
<dbReference type="InterPro" id="IPR008207">
    <property type="entry name" value="Sig_transdc_His_kin_Hpt_dom"/>
</dbReference>
<feature type="modified residue" description="Phosphohistidine" evidence="9">
    <location>
        <position position="1040"/>
    </location>
</feature>
<dbReference type="HOGENOM" id="CLU_000650_0_1_4"/>
<reference evidence="16 17" key="1">
    <citation type="journal article" date="2014" name="Nat. Commun.">
        <title>Physiological and genomic features of highly alkaliphilic hydrogen-utilizing Betaproteobacteria from a continental serpentinizing site.</title>
        <authorList>
            <person name="Suzuki S."/>
            <person name="Kuenen J.G."/>
            <person name="Schipper K."/>
            <person name="van der Velde S."/>
            <person name="Ishii S."/>
            <person name="Wu A."/>
            <person name="Sorokin D.Y."/>
            <person name="Tenney A."/>
            <person name="Meng X.Y."/>
            <person name="Morrill P.L."/>
            <person name="Kamagata Y."/>
            <person name="Muyzer G."/>
            <person name="Nealson K.H."/>
        </authorList>
    </citation>
    <scope>NUCLEOTIDE SEQUENCE [LARGE SCALE GENOMIC DNA]</scope>
    <source>
        <strain evidence="16 17">B1</strain>
    </source>
</reference>
<dbReference type="SUPFAM" id="SSF52172">
    <property type="entry name" value="CheY-like"/>
    <property type="match status" value="1"/>
</dbReference>
<dbReference type="SMART" id="SM00448">
    <property type="entry name" value="REC"/>
    <property type="match status" value="1"/>
</dbReference>
<dbReference type="InterPro" id="IPR004358">
    <property type="entry name" value="Sig_transdc_His_kin-like_C"/>
</dbReference>
<feature type="region of interest" description="Disordered" evidence="12">
    <location>
        <begin position="1190"/>
        <end position="1212"/>
    </location>
</feature>
<dbReference type="EMBL" id="AP014569">
    <property type="protein sequence ID" value="BAO83800.1"/>
    <property type="molecule type" value="Genomic_DNA"/>
</dbReference>
<evidence type="ECO:0000256" key="1">
    <source>
        <dbReference type="ARBA" id="ARBA00000085"/>
    </source>
</evidence>
<gene>
    <name evidence="16" type="ORF">SMCB_1572</name>
</gene>
<evidence type="ECO:0000256" key="9">
    <source>
        <dbReference type="PROSITE-ProRule" id="PRU00110"/>
    </source>
</evidence>
<dbReference type="PROSITE" id="PS50894">
    <property type="entry name" value="HPT"/>
    <property type="match status" value="3"/>
</dbReference>
<dbReference type="InterPro" id="IPR036061">
    <property type="entry name" value="CheW-like_dom_sf"/>
</dbReference>
<dbReference type="Gene3D" id="3.30.565.10">
    <property type="entry name" value="Histidine kinase-like ATPase, C-terminal domain"/>
    <property type="match status" value="1"/>
</dbReference>
<dbReference type="Pfam" id="PF02518">
    <property type="entry name" value="HATPase_c"/>
    <property type="match status" value="1"/>
</dbReference>
<dbReference type="GO" id="GO:0000155">
    <property type="term" value="F:phosphorelay sensor kinase activity"/>
    <property type="evidence" value="ECO:0007669"/>
    <property type="project" value="UniProtKB-ARBA"/>
</dbReference>
<feature type="domain" description="Histidine kinase" evidence="13">
    <location>
        <begin position="1315"/>
        <end position="1456"/>
    </location>
</feature>
<keyword evidence="6 16" id="KW-0418">Kinase</keyword>
<organism evidence="16 17">
    <name type="scientific">Serpentinimonas maccroryi</name>
    <dbReference type="NCBI Taxonomy" id="1458426"/>
    <lineage>
        <taxon>Bacteria</taxon>
        <taxon>Pseudomonadati</taxon>
        <taxon>Pseudomonadota</taxon>
        <taxon>Betaproteobacteria</taxon>
        <taxon>Burkholderiales</taxon>
        <taxon>Comamonadaceae</taxon>
        <taxon>Serpentinimonas</taxon>
    </lineage>
</organism>
<dbReference type="FunFam" id="3.30.565.10:FF:000016">
    <property type="entry name" value="Chemotaxis protein CheA, putative"/>
    <property type="match status" value="1"/>
</dbReference>
<dbReference type="InterPro" id="IPR005467">
    <property type="entry name" value="His_kinase_dom"/>
</dbReference>
<comment type="function">
    <text evidence="8">Involved in the transmission of sensory signals from the chemoreceptors to the flagellar motors. CheA is autophosphorylated; it can transfer its phosphate group to either CheB or CheY.</text>
</comment>
<feature type="domain" description="HPt" evidence="15">
    <location>
        <begin position="825"/>
        <end position="926"/>
    </location>
</feature>
<dbReference type="STRING" id="1458426.SMCB_1572"/>
<dbReference type="PANTHER" id="PTHR43395:SF8">
    <property type="entry name" value="HISTIDINE KINASE"/>
    <property type="match status" value="1"/>
</dbReference>
<feature type="compositionally biased region" description="Low complexity" evidence="12">
    <location>
        <begin position="385"/>
        <end position="399"/>
    </location>
</feature>
<evidence type="ECO:0000259" key="15">
    <source>
        <dbReference type="PROSITE" id="PS50894"/>
    </source>
</evidence>
<evidence type="ECO:0000256" key="2">
    <source>
        <dbReference type="ARBA" id="ARBA00012438"/>
    </source>
</evidence>
<dbReference type="Gene3D" id="3.40.50.2300">
    <property type="match status" value="1"/>
</dbReference>
<proteinExistence type="predicted"/>
<feature type="modified residue" description="Phosphohistidine" evidence="9">
    <location>
        <position position="707"/>
    </location>
</feature>
<feature type="coiled-coil region" evidence="11">
    <location>
        <begin position="1239"/>
        <end position="1266"/>
    </location>
</feature>
<dbReference type="RefSeq" id="WP_231851182.1">
    <property type="nucleotide sequence ID" value="NZ_AP014569.1"/>
</dbReference>
<evidence type="ECO:0000256" key="8">
    <source>
        <dbReference type="ARBA" id="ARBA00035100"/>
    </source>
</evidence>
<dbReference type="EC" id="2.7.13.3" evidence="2"/>
<dbReference type="SMART" id="SM00260">
    <property type="entry name" value="CheW"/>
    <property type="match status" value="1"/>
</dbReference>
<dbReference type="Pfam" id="PF26379">
    <property type="entry name" value="FimL_2nd"/>
    <property type="match status" value="1"/>
</dbReference>
<dbReference type="InterPro" id="IPR058661">
    <property type="entry name" value="FimL_2nd"/>
</dbReference>
<feature type="coiled-coil region" evidence="11">
    <location>
        <begin position="1077"/>
        <end position="1104"/>
    </location>
</feature>
<comment type="catalytic activity">
    <reaction evidence="1">
        <text>ATP + protein L-histidine = ADP + protein N-phospho-L-histidine.</text>
        <dbReference type="EC" id="2.7.13.3"/>
    </reaction>
</comment>